<reference evidence="3 4" key="1">
    <citation type="journal article" date="2021" name="Nat. Plants">
        <title>The Taxus genome provides insights into paclitaxel biosynthesis.</title>
        <authorList>
            <person name="Xiong X."/>
            <person name="Gou J."/>
            <person name="Liao Q."/>
            <person name="Li Y."/>
            <person name="Zhou Q."/>
            <person name="Bi G."/>
            <person name="Li C."/>
            <person name="Du R."/>
            <person name="Wang X."/>
            <person name="Sun T."/>
            <person name="Guo L."/>
            <person name="Liang H."/>
            <person name="Lu P."/>
            <person name="Wu Y."/>
            <person name="Zhang Z."/>
            <person name="Ro D.K."/>
            <person name="Shang Y."/>
            <person name="Huang S."/>
            <person name="Yan J."/>
        </authorList>
    </citation>
    <scope>NUCLEOTIDE SEQUENCE [LARGE SCALE GENOMIC DNA]</scope>
    <source>
        <strain evidence="3">Ta-2019</strain>
    </source>
</reference>
<protein>
    <recommendedName>
        <fullName evidence="2">EF-hand domain-containing protein</fullName>
    </recommendedName>
</protein>
<evidence type="ECO:0000259" key="2">
    <source>
        <dbReference type="PROSITE" id="PS50222"/>
    </source>
</evidence>
<feature type="domain" description="EF-hand" evidence="2">
    <location>
        <begin position="60"/>
        <end position="85"/>
    </location>
</feature>
<gene>
    <name evidence="3" type="ORF">KI387_011846</name>
</gene>
<dbReference type="PANTHER" id="PTHR37754">
    <property type="entry name" value="CALCIUM ION-BINDING PROTEIN"/>
    <property type="match status" value="1"/>
</dbReference>
<dbReference type="InterPro" id="IPR018247">
    <property type="entry name" value="EF_Hand_1_Ca_BS"/>
</dbReference>
<dbReference type="InterPro" id="IPR011992">
    <property type="entry name" value="EF-hand-dom_pair"/>
</dbReference>
<dbReference type="InterPro" id="IPR002048">
    <property type="entry name" value="EF_hand_dom"/>
</dbReference>
<proteinExistence type="predicted"/>
<dbReference type="PANTHER" id="PTHR37754:SF4">
    <property type="entry name" value="EF-HAND DOMAIN-CONTAINING PROTEIN"/>
    <property type="match status" value="1"/>
</dbReference>
<keyword evidence="1" id="KW-0106">Calcium</keyword>
<keyword evidence="4" id="KW-1185">Reference proteome</keyword>
<accession>A0AA38FF42</accession>
<dbReference type="EMBL" id="JAHRHJ020000009">
    <property type="protein sequence ID" value="KAH9300263.1"/>
    <property type="molecule type" value="Genomic_DNA"/>
</dbReference>
<feature type="non-terminal residue" evidence="3">
    <location>
        <position position="143"/>
    </location>
</feature>
<evidence type="ECO:0000256" key="1">
    <source>
        <dbReference type="ARBA" id="ARBA00022837"/>
    </source>
</evidence>
<comment type="caution">
    <text evidence="3">The sequence shown here is derived from an EMBL/GenBank/DDBJ whole genome shotgun (WGS) entry which is preliminary data.</text>
</comment>
<organism evidence="3 4">
    <name type="scientific">Taxus chinensis</name>
    <name type="common">Chinese yew</name>
    <name type="synonym">Taxus wallichiana var. chinensis</name>
    <dbReference type="NCBI Taxonomy" id="29808"/>
    <lineage>
        <taxon>Eukaryota</taxon>
        <taxon>Viridiplantae</taxon>
        <taxon>Streptophyta</taxon>
        <taxon>Embryophyta</taxon>
        <taxon>Tracheophyta</taxon>
        <taxon>Spermatophyta</taxon>
        <taxon>Pinopsida</taxon>
        <taxon>Pinidae</taxon>
        <taxon>Conifers II</taxon>
        <taxon>Cupressales</taxon>
        <taxon>Taxaceae</taxon>
        <taxon>Taxus</taxon>
    </lineage>
</organism>
<dbReference type="OMA" id="GNGWRER"/>
<sequence>PRTPREKVRQITDKIYDKVTEGKETAKLNDLYTGILLAFNDFNRLLPGPHINPPTREDVEKFDKDHNGHVDREEFAAFVEKFTMDMVNEISKSVTMIAIGGPALVVMGAPAMAGMTKTSSEKIPVIGKLLGKLPNSMLASAIT</sequence>
<name>A0AA38FF42_TAXCH</name>
<dbReference type="PROSITE" id="PS00018">
    <property type="entry name" value="EF_HAND_1"/>
    <property type="match status" value="1"/>
</dbReference>
<dbReference type="PROSITE" id="PS50222">
    <property type="entry name" value="EF_HAND_2"/>
    <property type="match status" value="1"/>
</dbReference>
<dbReference type="GO" id="GO:0005509">
    <property type="term" value="F:calcium ion binding"/>
    <property type="evidence" value="ECO:0007669"/>
    <property type="project" value="InterPro"/>
</dbReference>
<evidence type="ECO:0000313" key="4">
    <source>
        <dbReference type="Proteomes" id="UP000824469"/>
    </source>
</evidence>
<dbReference type="SUPFAM" id="SSF47473">
    <property type="entry name" value="EF-hand"/>
    <property type="match status" value="1"/>
</dbReference>
<feature type="non-terminal residue" evidence="3">
    <location>
        <position position="1"/>
    </location>
</feature>
<evidence type="ECO:0000313" key="3">
    <source>
        <dbReference type="EMBL" id="KAH9300263.1"/>
    </source>
</evidence>
<dbReference type="AlphaFoldDB" id="A0AA38FF42"/>
<dbReference type="Proteomes" id="UP000824469">
    <property type="component" value="Unassembled WGS sequence"/>
</dbReference>